<feature type="compositionally biased region" description="Polar residues" evidence="1">
    <location>
        <begin position="26"/>
        <end position="42"/>
    </location>
</feature>
<dbReference type="Proteomes" id="UP000800041">
    <property type="component" value="Unassembled WGS sequence"/>
</dbReference>
<evidence type="ECO:0000256" key="1">
    <source>
        <dbReference type="SAM" id="MobiDB-lite"/>
    </source>
</evidence>
<feature type="region of interest" description="Disordered" evidence="1">
    <location>
        <begin position="16"/>
        <end position="42"/>
    </location>
</feature>
<organism evidence="3 4">
    <name type="scientific">Aulographum hederae CBS 113979</name>
    <dbReference type="NCBI Taxonomy" id="1176131"/>
    <lineage>
        <taxon>Eukaryota</taxon>
        <taxon>Fungi</taxon>
        <taxon>Dikarya</taxon>
        <taxon>Ascomycota</taxon>
        <taxon>Pezizomycotina</taxon>
        <taxon>Dothideomycetes</taxon>
        <taxon>Pleosporomycetidae</taxon>
        <taxon>Aulographales</taxon>
        <taxon>Aulographaceae</taxon>
    </lineage>
</organism>
<proteinExistence type="predicted"/>
<feature type="transmembrane region" description="Helical" evidence="2">
    <location>
        <begin position="85"/>
        <end position="110"/>
    </location>
</feature>
<evidence type="ECO:0000313" key="4">
    <source>
        <dbReference type="Proteomes" id="UP000800041"/>
    </source>
</evidence>
<dbReference type="EMBL" id="ML977140">
    <property type="protein sequence ID" value="KAF1991003.1"/>
    <property type="molecule type" value="Genomic_DNA"/>
</dbReference>
<evidence type="ECO:0000313" key="3">
    <source>
        <dbReference type="EMBL" id="KAF1991003.1"/>
    </source>
</evidence>
<sequence length="132" mass="14803">MHLKGRSINGLVVIREKQAARPTGSPPTSSHTQRTQSNPTLRLPTTINIPIVSAQKGEIETEDDPDLLIFENSSPQYNSRHQIRLLFVLTPIIISILPSHLIDPVIIMLYEKPRHQQQKDPPLPKSNPSNPP</sequence>
<evidence type="ECO:0000256" key="2">
    <source>
        <dbReference type="SAM" id="Phobius"/>
    </source>
</evidence>
<gene>
    <name evidence="3" type="ORF">K402DRAFT_169090</name>
</gene>
<dbReference type="AlphaFoldDB" id="A0A6G1HCN9"/>
<protein>
    <submittedName>
        <fullName evidence="3">Uncharacterized protein</fullName>
    </submittedName>
</protein>
<keyword evidence="2" id="KW-1133">Transmembrane helix</keyword>
<keyword evidence="2" id="KW-0812">Transmembrane</keyword>
<accession>A0A6G1HCN9</accession>
<reference evidence="3" key="1">
    <citation type="journal article" date="2020" name="Stud. Mycol.">
        <title>101 Dothideomycetes genomes: a test case for predicting lifestyles and emergence of pathogens.</title>
        <authorList>
            <person name="Haridas S."/>
            <person name="Albert R."/>
            <person name="Binder M."/>
            <person name="Bloem J."/>
            <person name="Labutti K."/>
            <person name="Salamov A."/>
            <person name="Andreopoulos B."/>
            <person name="Baker S."/>
            <person name="Barry K."/>
            <person name="Bills G."/>
            <person name="Bluhm B."/>
            <person name="Cannon C."/>
            <person name="Castanera R."/>
            <person name="Culley D."/>
            <person name="Daum C."/>
            <person name="Ezra D."/>
            <person name="Gonzalez J."/>
            <person name="Henrissat B."/>
            <person name="Kuo A."/>
            <person name="Liang C."/>
            <person name="Lipzen A."/>
            <person name="Lutzoni F."/>
            <person name="Magnuson J."/>
            <person name="Mondo S."/>
            <person name="Nolan M."/>
            <person name="Ohm R."/>
            <person name="Pangilinan J."/>
            <person name="Park H.-J."/>
            <person name="Ramirez L."/>
            <person name="Alfaro M."/>
            <person name="Sun H."/>
            <person name="Tritt A."/>
            <person name="Yoshinaga Y."/>
            <person name="Zwiers L.-H."/>
            <person name="Turgeon B."/>
            <person name="Goodwin S."/>
            <person name="Spatafora J."/>
            <person name="Crous P."/>
            <person name="Grigoriev I."/>
        </authorList>
    </citation>
    <scope>NUCLEOTIDE SEQUENCE</scope>
    <source>
        <strain evidence="3">CBS 113979</strain>
    </source>
</reference>
<keyword evidence="4" id="KW-1185">Reference proteome</keyword>
<keyword evidence="2" id="KW-0472">Membrane</keyword>
<name>A0A6G1HCN9_9PEZI</name>